<feature type="domain" description="RNA polymerase sigma factor 70 region 4 type 2" evidence="7">
    <location>
        <begin position="141"/>
        <end position="191"/>
    </location>
</feature>
<name>A0ABS3UPP4_9ACTN</name>
<dbReference type="InterPro" id="IPR014325">
    <property type="entry name" value="RNA_pol_sigma-E_actinobac"/>
</dbReference>
<dbReference type="InterPro" id="IPR039425">
    <property type="entry name" value="RNA_pol_sigma-70-like"/>
</dbReference>
<dbReference type="InterPro" id="IPR013249">
    <property type="entry name" value="RNA_pol_sigma70_r4_t2"/>
</dbReference>
<keyword evidence="5" id="KW-0804">Transcription</keyword>
<evidence type="ECO:0000256" key="4">
    <source>
        <dbReference type="ARBA" id="ARBA00023125"/>
    </source>
</evidence>
<dbReference type="SUPFAM" id="SSF88659">
    <property type="entry name" value="Sigma3 and sigma4 domains of RNA polymerase sigma factors"/>
    <property type="match status" value="1"/>
</dbReference>
<evidence type="ECO:0000256" key="1">
    <source>
        <dbReference type="ARBA" id="ARBA00010641"/>
    </source>
</evidence>
<dbReference type="NCBIfam" id="TIGR02937">
    <property type="entry name" value="sigma70-ECF"/>
    <property type="match status" value="1"/>
</dbReference>
<evidence type="ECO:0000256" key="5">
    <source>
        <dbReference type="ARBA" id="ARBA00023163"/>
    </source>
</evidence>
<keyword evidence="2" id="KW-0805">Transcription regulation</keyword>
<dbReference type="CDD" id="cd06171">
    <property type="entry name" value="Sigma70_r4"/>
    <property type="match status" value="1"/>
</dbReference>
<keyword evidence="9" id="KW-1185">Reference proteome</keyword>
<protein>
    <submittedName>
        <fullName evidence="8">SigE family RNA polymerase sigma factor</fullName>
    </submittedName>
</protein>
<evidence type="ECO:0000259" key="7">
    <source>
        <dbReference type="Pfam" id="PF08281"/>
    </source>
</evidence>
<evidence type="ECO:0000313" key="9">
    <source>
        <dbReference type="Proteomes" id="UP000679690"/>
    </source>
</evidence>
<evidence type="ECO:0000313" key="8">
    <source>
        <dbReference type="EMBL" id="MBO3739713.1"/>
    </source>
</evidence>
<dbReference type="InterPro" id="IPR007627">
    <property type="entry name" value="RNA_pol_sigma70_r2"/>
</dbReference>
<dbReference type="SUPFAM" id="SSF88946">
    <property type="entry name" value="Sigma2 domain of RNA polymerase sigma factors"/>
    <property type="match status" value="1"/>
</dbReference>
<keyword evidence="3" id="KW-0731">Sigma factor</keyword>
<accession>A0ABS3UPP4</accession>
<reference evidence="8 9" key="1">
    <citation type="submission" date="2021-03" db="EMBL/GenBank/DDBJ databases">
        <title>Actinoplanes flavus sp. nov., a novel actinomycete isolated from Coconut Palm rhizosphere soil.</title>
        <authorList>
            <person name="Luo X."/>
        </authorList>
    </citation>
    <scope>NUCLEOTIDE SEQUENCE [LARGE SCALE GENOMIC DNA]</scope>
    <source>
        <strain evidence="8 9">NEAU-H7</strain>
    </source>
</reference>
<dbReference type="InterPro" id="IPR014284">
    <property type="entry name" value="RNA_pol_sigma-70_dom"/>
</dbReference>
<dbReference type="Pfam" id="PF04542">
    <property type="entry name" value="Sigma70_r2"/>
    <property type="match status" value="1"/>
</dbReference>
<comment type="similarity">
    <text evidence="1">Belongs to the sigma-70 factor family. ECF subfamily.</text>
</comment>
<feature type="domain" description="RNA polymerase sigma-70 region 2" evidence="6">
    <location>
        <begin position="49"/>
        <end position="115"/>
    </location>
</feature>
<dbReference type="Gene3D" id="1.10.1740.10">
    <property type="match status" value="1"/>
</dbReference>
<dbReference type="PANTHER" id="PTHR43133:SF50">
    <property type="entry name" value="ECF RNA POLYMERASE SIGMA FACTOR SIGM"/>
    <property type="match status" value="1"/>
</dbReference>
<dbReference type="InterPro" id="IPR036388">
    <property type="entry name" value="WH-like_DNA-bd_sf"/>
</dbReference>
<evidence type="ECO:0000259" key="6">
    <source>
        <dbReference type="Pfam" id="PF04542"/>
    </source>
</evidence>
<sequence length="207" mass="23119">MGQPFRPGGPQGCGSFVAPGVPPHAPYPVTDRTRHLSDLGTEYAFRRFFDEHHADMSRLAYLVTGDSQAADDLAADAFVEVWRHWERVQGADSPVAYARGIVTNLARQWIKKQSRERSGLLRLGLLRRDRAESDTPAVLDVRAALQRLPQRRRECVILRYAFDVPEREVATILGISVGAVKSHTSRGAAQLSEFLREMPLVTGRHHG</sequence>
<dbReference type="Proteomes" id="UP000679690">
    <property type="component" value="Unassembled WGS sequence"/>
</dbReference>
<dbReference type="InterPro" id="IPR013325">
    <property type="entry name" value="RNA_pol_sigma_r2"/>
</dbReference>
<evidence type="ECO:0000256" key="2">
    <source>
        <dbReference type="ARBA" id="ARBA00023015"/>
    </source>
</evidence>
<keyword evidence="4" id="KW-0238">DNA-binding</keyword>
<dbReference type="PANTHER" id="PTHR43133">
    <property type="entry name" value="RNA POLYMERASE ECF-TYPE SIGMA FACTO"/>
    <property type="match status" value="1"/>
</dbReference>
<gene>
    <name evidence="8" type="ORF">J5X75_19570</name>
</gene>
<dbReference type="NCBIfam" id="TIGR02983">
    <property type="entry name" value="SigE-fam_strep"/>
    <property type="match status" value="1"/>
</dbReference>
<proteinExistence type="inferred from homology"/>
<dbReference type="EMBL" id="JAGFNS010000012">
    <property type="protein sequence ID" value="MBO3739713.1"/>
    <property type="molecule type" value="Genomic_DNA"/>
</dbReference>
<dbReference type="Gene3D" id="1.10.10.10">
    <property type="entry name" value="Winged helix-like DNA-binding domain superfamily/Winged helix DNA-binding domain"/>
    <property type="match status" value="1"/>
</dbReference>
<evidence type="ECO:0000256" key="3">
    <source>
        <dbReference type="ARBA" id="ARBA00023082"/>
    </source>
</evidence>
<comment type="caution">
    <text evidence="8">The sequence shown here is derived from an EMBL/GenBank/DDBJ whole genome shotgun (WGS) entry which is preliminary data.</text>
</comment>
<organism evidence="8 9">
    <name type="scientific">Actinoplanes flavus</name>
    <dbReference type="NCBI Taxonomy" id="2820290"/>
    <lineage>
        <taxon>Bacteria</taxon>
        <taxon>Bacillati</taxon>
        <taxon>Actinomycetota</taxon>
        <taxon>Actinomycetes</taxon>
        <taxon>Micromonosporales</taxon>
        <taxon>Micromonosporaceae</taxon>
        <taxon>Actinoplanes</taxon>
    </lineage>
</organism>
<dbReference type="Pfam" id="PF08281">
    <property type="entry name" value="Sigma70_r4_2"/>
    <property type="match status" value="1"/>
</dbReference>
<dbReference type="InterPro" id="IPR013324">
    <property type="entry name" value="RNA_pol_sigma_r3/r4-like"/>
</dbReference>